<feature type="domain" description="HTH rpiR-type" evidence="4">
    <location>
        <begin position="4"/>
        <end position="80"/>
    </location>
</feature>
<proteinExistence type="predicted"/>
<dbReference type="Pfam" id="PF01380">
    <property type="entry name" value="SIS"/>
    <property type="match status" value="1"/>
</dbReference>
<dbReference type="GO" id="GO:0097367">
    <property type="term" value="F:carbohydrate derivative binding"/>
    <property type="evidence" value="ECO:0007669"/>
    <property type="project" value="InterPro"/>
</dbReference>
<dbReference type="PANTHER" id="PTHR30514">
    <property type="entry name" value="GLUCOKINASE"/>
    <property type="match status" value="1"/>
</dbReference>
<comment type="caution">
    <text evidence="5">The sequence shown here is derived from an EMBL/GenBank/DDBJ whole genome shotgun (WGS) entry which is preliminary data.</text>
</comment>
<dbReference type="InterPro" id="IPR009057">
    <property type="entry name" value="Homeodomain-like_sf"/>
</dbReference>
<dbReference type="InterPro" id="IPR047640">
    <property type="entry name" value="RpiR-like"/>
</dbReference>
<dbReference type="InterPro" id="IPR036388">
    <property type="entry name" value="WH-like_DNA-bd_sf"/>
</dbReference>
<keyword evidence="1" id="KW-0805">Transcription regulation</keyword>
<dbReference type="Gene3D" id="1.10.10.10">
    <property type="entry name" value="Winged helix-like DNA-binding domain superfamily/Winged helix DNA-binding domain"/>
    <property type="match status" value="1"/>
</dbReference>
<accession>A0A934VVW3</accession>
<dbReference type="SUPFAM" id="SSF53697">
    <property type="entry name" value="SIS domain"/>
    <property type="match status" value="1"/>
</dbReference>
<dbReference type="PANTHER" id="PTHR30514:SF18">
    <property type="entry name" value="RPIR-FAMILY TRANSCRIPTIONAL REGULATOR"/>
    <property type="match status" value="1"/>
</dbReference>
<evidence type="ECO:0000256" key="2">
    <source>
        <dbReference type="ARBA" id="ARBA00023125"/>
    </source>
</evidence>
<dbReference type="PROSITE" id="PS51071">
    <property type="entry name" value="HTH_RPIR"/>
    <property type="match status" value="1"/>
</dbReference>
<dbReference type="InterPro" id="IPR001347">
    <property type="entry name" value="SIS_dom"/>
</dbReference>
<dbReference type="GO" id="GO:1901135">
    <property type="term" value="P:carbohydrate derivative metabolic process"/>
    <property type="evidence" value="ECO:0007669"/>
    <property type="project" value="InterPro"/>
</dbReference>
<dbReference type="CDD" id="cd05013">
    <property type="entry name" value="SIS_RpiR"/>
    <property type="match status" value="1"/>
</dbReference>
<organism evidence="5 6">
    <name type="scientific">Paracoccus caeni</name>
    <dbReference type="NCBI Taxonomy" id="657651"/>
    <lineage>
        <taxon>Bacteria</taxon>
        <taxon>Pseudomonadati</taxon>
        <taxon>Pseudomonadota</taxon>
        <taxon>Alphaproteobacteria</taxon>
        <taxon>Rhodobacterales</taxon>
        <taxon>Paracoccaceae</taxon>
        <taxon>Paracoccus</taxon>
    </lineage>
</organism>
<dbReference type="InterPro" id="IPR035472">
    <property type="entry name" value="RpiR-like_SIS"/>
</dbReference>
<dbReference type="AlphaFoldDB" id="A0A934VVW3"/>
<dbReference type="Gene3D" id="3.40.50.10490">
    <property type="entry name" value="Glucose-6-phosphate isomerase like protein, domain 1"/>
    <property type="match status" value="1"/>
</dbReference>
<keyword evidence="6" id="KW-1185">Reference proteome</keyword>
<dbReference type="InterPro" id="IPR046348">
    <property type="entry name" value="SIS_dom_sf"/>
</dbReference>
<dbReference type="GO" id="GO:0003677">
    <property type="term" value="F:DNA binding"/>
    <property type="evidence" value="ECO:0007669"/>
    <property type="project" value="UniProtKB-KW"/>
</dbReference>
<evidence type="ECO:0000256" key="1">
    <source>
        <dbReference type="ARBA" id="ARBA00023015"/>
    </source>
</evidence>
<dbReference type="Pfam" id="PF01418">
    <property type="entry name" value="HTH_6"/>
    <property type="match status" value="1"/>
</dbReference>
<dbReference type="EMBL" id="JAEPRQ010000007">
    <property type="protein sequence ID" value="MBK4217381.1"/>
    <property type="molecule type" value="Genomic_DNA"/>
</dbReference>
<name>A0A934VVW3_9RHOB</name>
<dbReference type="InterPro" id="IPR000281">
    <property type="entry name" value="HTH_RpiR"/>
</dbReference>
<evidence type="ECO:0000259" key="4">
    <source>
        <dbReference type="PROSITE" id="PS51071"/>
    </source>
</evidence>
<keyword evidence="2" id="KW-0238">DNA-binding</keyword>
<sequence length="291" mass="31707">MSAMNIEQKMRASLGDLTRAERQAATHILSHFPMSALGSITTLARAAEVSSPTIVRLVQKLGFRGYSDYQAALRAEVERLLVAPLSLPEGAREPQAHPLQSFAAQVVANIEATIGQIPAQDFNGAAAMLADPSRKVAVMGGRLTHAHADYMATLLRVIRPDVTYLADHLTDWQQALLDMRAGDVVVIFDIRRYETNAVHLAELAAGQGAEVILITDRWLSPAAAHARHSLPCRIEMPATWDSTATLMVVVEALLAQVQGHLPDQVQERLNQLEDIFARTRVFGAPRMGGRG</sequence>
<protein>
    <submittedName>
        <fullName evidence="5">MurR/RpiR family transcriptional regulator</fullName>
    </submittedName>
</protein>
<evidence type="ECO:0000313" key="5">
    <source>
        <dbReference type="EMBL" id="MBK4217381.1"/>
    </source>
</evidence>
<dbReference type="SUPFAM" id="SSF46689">
    <property type="entry name" value="Homeodomain-like"/>
    <property type="match status" value="1"/>
</dbReference>
<dbReference type="GO" id="GO:0003700">
    <property type="term" value="F:DNA-binding transcription factor activity"/>
    <property type="evidence" value="ECO:0007669"/>
    <property type="project" value="InterPro"/>
</dbReference>
<dbReference type="Proteomes" id="UP000640485">
    <property type="component" value="Unassembled WGS sequence"/>
</dbReference>
<gene>
    <name evidence="5" type="ORF">JJJ17_15745</name>
</gene>
<evidence type="ECO:0000256" key="3">
    <source>
        <dbReference type="ARBA" id="ARBA00023163"/>
    </source>
</evidence>
<reference evidence="5" key="1">
    <citation type="submission" date="2021-01" db="EMBL/GenBank/DDBJ databases">
        <title>Paracoccus amoyensis sp. nov., isolated from the surface seawater along the coast of Xiamen Island, China.</title>
        <authorList>
            <person name="Lyu L."/>
        </authorList>
    </citation>
    <scope>NUCLEOTIDE SEQUENCE</scope>
    <source>
        <strain evidence="5">MJ17</strain>
    </source>
</reference>
<evidence type="ECO:0000313" key="6">
    <source>
        <dbReference type="Proteomes" id="UP000640485"/>
    </source>
</evidence>
<keyword evidence="3" id="KW-0804">Transcription</keyword>